<dbReference type="InterPro" id="IPR001107">
    <property type="entry name" value="Band_7"/>
</dbReference>
<evidence type="ECO:0000256" key="5">
    <source>
        <dbReference type="ARBA" id="ARBA00022968"/>
    </source>
</evidence>
<keyword evidence="7" id="KW-0472">Membrane</keyword>
<dbReference type="GO" id="GO:0015485">
    <property type="term" value="F:cholesterol binding"/>
    <property type="evidence" value="ECO:0007669"/>
    <property type="project" value="TreeGrafter"/>
</dbReference>
<sequence length="336" mass="37730">MNPAIILVGLAAMGGLISLALHRIEEGHVGVYYRGGALLEGTTGPGFHLMLPLLTTFKQVQVTLQSDEVKNVPCGTSGGVMIYFDRVEVVNILNAAQVHEIVKQYTADYDKALIFNKVHHELNQFCSSHSLDEVYIKEFDQIDENLKKALQSELTTMAKGLIVLSVRVTKPKIPESIRKNYELMEAEKTKLLISQQKQKVVEKEAETERKKAIIEAEKVAEVAEIQYNQRIMEKKKQKEISQIENEAHTAKVLAEADAEYYLAQKTAEANKVLKGLSYSKSFHFSLDWFSILSQCKLYFSPAETHARVHGAGSLPSLDHQHKALLWSKSAFFFHAG</sequence>
<evidence type="ECO:0000256" key="4">
    <source>
        <dbReference type="ARBA" id="ARBA00022824"/>
    </source>
</evidence>
<keyword evidence="12" id="KW-1185">Reference proteome</keyword>
<keyword evidence="5" id="KW-0735">Signal-anchor</keyword>
<comment type="caution">
    <text evidence="11">The sequence shown here is derived from an EMBL/GenBank/DDBJ whole genome shotgun (WGS) entry which is preliminary data.</text>
</comment>
<gene>
    <name evidence="11" type="ORF">GBAR_LOCUS11252</name>
</gene>
<evidence type="ECO:0000256" key="1">
    <source>
        <dbReference type="ARBA" id="ARBA00004648"/>
    </source>
</evidence>
<keyword evidence="3" id="KW-0812">Transmembrane</keyword>
<keyword evidence="9" id="KW-0732">Signal</keyword>
<evidence type="ECO:0000259" key="10">
    <source>
        <dbReference type="SMART" id="SM00244"/>
    </source>
</evidence>
<dbReference type="AlphaFoldDB" id="A0AA35RWJ3"/>
<feature type="signal peptide" evidence="9">
    <location>
        <begin position="1"/>
        <end position="18"/>
    </location>
</feature>
<protein>
    <submittedName>
        <fullName evidence="11">Erlin-2-B</fullName>
    </submittedName>
</protein>
<reference evidence="11" key="1">
    <citation type="submission" date="2023-03" db="EMBL/GenBank/DDBJ databases">
        <authorList>
            <person name="Steffen K."/>
            <person name="Cardenas P."/>
        </authorList>
    </citation>
    <scope>NUCLEOTIDE SEQUENCE</scope>
</reference>
<dbReference type="FunFam" id="3.30.479.30:FF:000009">
    <property type="entry name" value="Erlin-2 isoform 1"/>
    <property type="match status" value="1"/>
</dbReference>
<proteinExistence type="inferred from homology"/>
<feature type="domain" description="Band 7" evidence="10">
    <location>
        <begin position="19"/>
        <end position="185"/>
    </location>
</feature>
<dbReference type="EMBL" id="CASHTH010001697">
    <property type="protein sequence ID" value="CAI8018547.1"/>
    <property type="molecule type" value="Genomic_DNA"/>
</dbReference>
<evidence type="ECO:0000256" key="6">
    <source>
        <dbReference type="ARBA" id="ARBA00022989"/>
    </source>
</evidence>
<name>A0AA35RWJ3_GEOBA</name>
<dbReference type="PANTHER" id="PTHR15351:SF3">
    <property type="entry name" value="ERLIN"/>
    <property type="match status" value="1"/>
</dbReference>
<comment type="subcellular location">
    <subcellularLocation>
        <location evidence="1">Endoplasmic reticulum membrane</location>
        <topology evidence="1">Single-pass type II membrane protein</topology>
    </subcellularLocation>
</comment>
<keyword evidence="4" id="KW-0256">Endoplasmic reticulum</keyword>
<dbReference type="GO" id="GO:0032933">
    <property type="term" value="P:SREBP signaling pathway"/>
    <property type="evidence" value="ECO:0007669"/>
    <property type="project" value="TreeGrafter"/>
</dbReference>
<evidence type="ECO:0000313" key="11">
    <source>
        <dbReference type="EMBL" id="CAI8018547.1"/>
    </source>
</evidence>
<dbReference type="InterPro" id="IPR033294">
    <property type="entry name" value="Erlin1/2"/>
</dbReference>
<keyword evidence="8" id="KW-0325">Glycoprotein</keyword>
<dbReference type="CDD" id="cd03406">
    <property type="entry name" value="SPFH_like_u3"/>
    <property type="match status" value="1"/>
</dbReference>
<comment type="similarity">
    <text evidence="2">Belongs to the band 7/mec-2 family.</text>
</comment>
<dbReference type="GO" id="GO:0032991">
    <property type="term" value="C:protein-containing complex"/>
    <property type="evidence" value="ECO:0007669"/>
    <property type="project" value="UniProtKB-ARBA"/>
</dbReference>
<dbReference type="SUPFAM" id="SSF117892">
    <property type="entry name" value="Band 7/SPFH domain"/>
    <property type="match status" value="1"/>
</dbReference>
<organism evidence="11 12">
    <name type="scientific">Geodia barretti</name>
    <name type="common">Barrett's horny sponge</name>
    <dbReference type="NCBI Taxonomy" id="519541"/>
    <lineage>
        <taxon>Eukaryota</taxon>
        <taxon>Metazoa</taxon>
        <taxon>Porifera</taxon>
        <taxon>Demospongiae</taxon>
        <taxon>Heteroscleromorpha</taxon>
        <taxon>Tetractinellida</taxon>
        <taxon>Astrophorina</taxon>
        <taxon>Geodiidae</taxon>
        <taxon>Geodia</taxon>
    </lineage>
</organism>
<accession>A0AA35RWJ3</accession>
<evidence type="ECO:0000256" key="9">
    <source>
        <dbReference type="SAM" id="SignalP"/>
    </source>
</evidence>
<dbReference type="InterPro" id="IPR036013">
    <property type="entry name" value="Band_7/SPFH_dom_sf"/>
</dbReference>
<dbReference type="Gene3D" id="3.30.479.30">
    <property type="entry name" value="Band 7 domain"/>
    <property type="match status" value="1"/>
</dbReference>
<dbReference type="GO" id="GO:0031625">
    <property type="term" value="F:ubiquitin protein ligase binding"/>
    <property type="evidence" value="ECO:0007669"/>
    <property type="project" value="InterPro"/>
</dbReference>
<evidence type="ECO:0000256" key="2">
    <source>
        <dbReference type="ARBA" id="ARBA00008164"/>
    </source>
</evidence>
<dbReference type="Pfam" id="PF01145">
    <property type="entry name" value="Band_7"/>
    <property type="match status" value="1"/>
</dbReference>
<dbReference type="Proteomes" id="UP001174909">
    <property type="component" value="Unassembled WGS sequence"/>
</dbReference>
<dbReference type="PANTHER" id="PTHR15351">
    <property type="entry name" value="ERLIN (ER LIPID RAFT ASSOCIATED PROTEIN) HOMOLOG"/>
    <property type="match status" value="1"/>
</dbReference>
<keyword evidence="6" id="KW-1133">Transmembrane helix</keyword>
<feature type="chain" id="PRO_5041431059" evidence="9">
    <location>
        <begin position="19"/>
        <end position="336"/>
    </location>
</feature>
<evidence type="ECO:0000256" key="3">
    <source>
        <dbReference type="ARBA" id="ARBA00022692"/>
    </source>
</evidence>
<evidence type="ECO:0000313" key="12">
    <source>
        <dbReference type="Proteomes" id="UP001174909"/>
    </source>
</evidence>
<evidence type="ECO:0000256" key="8">
    <source>
        <dbReference type="ARBA" id="ARBA00023180"/>
    </source>
</evidence>
<dbReference type="SMART" id="SM00244">
    <property type="entry name" value="PHB"/>
    <property type="match status" value="1"/>
</dbReference>
<evidence type="ECO:0000256" key="7">
    <source>
        <dbReference type="ARBA" id="ARBA00023136"/>
    </source>
</evidence>
<dbReference type="GO" id="GO:0005789">
    <property type="term" value="C:endoplasmic reticulum membrane"/>
    <property type="evidence" value="ECO:0007669"/>
    <property type="project" value="UniProtKB-SubCell"/>
</dbReference>